<dbReference type="GO" id="GO:0008725">
    <property type="term" value="F:DNA-3-methyladenine glycosylase activity"/>
    <property type="evidence" value="ECO:0007669"/>
    <property type="project" value="TreeGrafter"/>
</dbReference>
<evidence type="ECO:0000256" key="10">
    <source>
        <dbReference type="ARBA" id="ARBA00023125"/>
    </source>
</evidence>
<dbReference type="PROSITE" id="PS01124">
    <property type="entry name" value="HTH_ARAC_FAMILY_2"/>
    <property type="match status" value="1"/>
</dbReference>
<dbReference type="EMBL" id="LUKE01000001">
    <property type="protein sequence ID" value="KYG65752.1"/>
    <property type="molecule type" value="Genomic_DNA"/>
</dbReference>
<dbReference type="GO" id="GO:0032993">
    <property type="term" value="C:protein-DNA complex"/>
    <property type="evidence" value="ECO:0007669"/>
    <property type="project" value="TreeGrafter"/>
</dbReference>
<evidence type="ECO:0000313" key="16">
    <source>
        <dbReference type="Proteomes" id="UP000075320"/>
    </source>
</evidence>
<dbReference type="SUPFAM" id="SSF48150">
    <property type="entry name" value="DNA-glycosylase"/>
    <property type="match status" value="1"/>
</dbReference>
<dbReference type="PANTHER" id="PTHR43003">
    <property type="entry name" value="DNA-3-METHYLADENINE GLYCOSYLASE"/>
    <property type="match status" value="1"/>
</dbReference>
<dbReference type="AlphaFoldDB" id="A0A150WMR0"/>
<dbReference type="GO" id="GO:0003700">
    <property type="term" value="F:DNA-binding transcription factor activity"/>
    <property type="evidence" value="ECO:0007669"/>
    <property type="project" value="InterPro"/>
</dbReference>
<evidence type="ECO:0000313" key="15">
    <source>
        <dbReference type="EMBL" id="KYG65752.1"/>
    </source>
</evidence>
<evidence type="ECO:0000256" key="13">
    <source>
        <dbReference type="ARBA" id="ARBA00023204"/>
    </source>
</evidence>
<dbReference type="GO" id="GO:0006285">
    <property type="term" value="P:base-excision repair, AP site formation"/>
    <property type="evidence" value="ECO:0007669"/>
    <property type="project" value="TreeGrafter"/>
</dbReference>
<dbReference type="InterPro" id="IPR009057">
    <property type="entry name" value="Homeodomain-like_sf"/>
</dbReference>
<evidence type="ECO:0000256" key="12">
    <source>
        <dbReference type="ARBA" id="ARBA00023163"/>
    </source>
</evidence>
<dbReference type="GO" id="GO:0008168">
    <property type="term" value="F:methyltransferase activity"/>
    <property type="evidence" value="ECO:0007669"/>
    <property type="project" value="UniProtKB-KW"/>
</dbReference>
<dbReference type="SMART" id="SM01009">
    <property type="entry name" value="AlkA_N"/>
    <property type="match status" value="1"/>
</dbReference>
<sequence>MKQDDIFYQAMLARDPRFDGKFFVGVKTTGIYCRPICPAKPRRENVEFFSSPFEAERSGYRPCLRCRPESAPRSPAWIGTSAVVQRALKVLHAQESLDFNEDDFANQFGVTARHLRRLFIKEIGKTPKQLSFENRLNLSRKLISETSLPISEAALAAGFKSIRRFNAAFKDRFKKSPRDIRRSKISKTENLRLSLSYRPPFDFAGLLKTYKNHRMGHLEWFTDDTMFRVVHHNGQVGTVCIKDHADSSCLMVEIEFPDSSAVIFILSKIRAMFDLDSDPVIVANALEKDPDLKKILKKYPGIRLPSGWDGFEVAIASILGQLVSVERGRALVHDLIEMIGTDSGLTNELGPIKLFPTPKQIVDADLEKLKTTRTRKQTLKDFSKALIDGKISLEPTQDVDAFIKQVLKIRGIGPWTANYMALKVLRSTDTFPGTDLILARALDNHHPELLNRVRPWRGYAAALFWRGYTGTVAKKGK</sequence>
<dbReference type="Pfam" id="PF12833">
    <property type="entry name" value="HTH_18"/>
    <property type="match status" value="1"/>
</dbReference>
<dbReference type="GO" id="GO:0006307">
    <property type="term" value="P:DNA alkylation repair"/>
    <property type="evidence" value="ECO:0007669"/>
    <property type="project" value="TreeGrafter"/>
</dbReference>
<dbReference type="Gene3D" id="3.30.310.20">
    <property type="entry name" value="DNA-3-methyladenine glycosylase AlkA, N-terminal domain"/>
    <property type="match status" value="1"/>
</dbReference>
<dbReference type="EC" id="3.2.2.21" evidence="3"/>
<dbReference type="OrthoDB" id="5287924at2"/>
<dbReference type="GO" id="GO:0008270">
    <property type="term" value="F:zinc ion binding"/>
    <property type="evidence" value="ECO:0007669"/>
    <property type="project" value="InterPro"/>
</dbReference>
<dbReference type="GO" id="GO:0032131">
    <property type="term" value="F:alkylated DNA binding"/>
    <property type="evidence" value="ECO:0007669"/>
    <property type="project" value="TreeGrafter"/>
</dbReference>
<dbReference type="GO" id="GO:0005737">
    <property type="term" value="C:cytoplasm"/>
    <property type="evidence" value="ECO:0007669"/>
    <property type="project" value="TreeGrafter"/>
</dbReference>
<dbReference type="Pfam" id="PF02805">
    <property type="entry name" value="Ada_Zn_binding"/>
    <property type="match status" value="1"/>
</dbReference>
<evidence type="ECO:0000256" key="5">
    <source>
        <dbReference type="ARBA" id="ARBA00022679"/>
    </source>
</evidence>
<comment type="caution">
    <text evidence="15">The sequence shown here is derived from an EMBL/GenBank/DDBJ whole genome shotgun (WGS) entry which is preliminary data.</text>
</comment>
<accession>A0A150WMR0</accession>
<dbReference type="Pfam" id="PF06029">
    <property type="entry name" value="AlkA_N"/>
    <property type="match status" value="1"/>
</dbReference>
<evidence type="ECO:0000256" key="11">
    <source>
        <dbReference type="ARBA" id="ARBA00023159"/>
    </source>
</evidence>
<reference evidence="15 16" key="1">
    <citation type="submission" date="2016-03" db="EMBL/GenBank/DDBJ databases">
        <authorList>
            <person name="Ploux O."/>
        </authorList>
    </citation>
    <scope>NUCLEOTIDE SEQUENCE [LARGE SCALE GENOMIC DNA]</scope>
    <source>
        <strain evidence="15 16">R0</strain>
    </source>
</reference>
<keyword evidence="6" id="KW-0479">Metal-binding</keyword>
<dbReference type="SUPFAM" id="SSF57884">
    <property type="entry name" value="Ada DNA repair protein, N-terminal domain (N-Ada 10)"/>
    <property type="match status" value="1"/>
</dbReference>
<evidence type="ECO:0000256" key="4">
    <source>
        <dbReference type="ARBA" id="ARBA00022603"/>
    </source>
</evidence>
<dbReference type="SUPFAM" id="SSF46689">
    <property type="entry name" value="Homeodomain-like"/>
    <property type="match status" value="1"/>
</dbReference>
<dbReference type="GO" id="GO:0032259">
    <property type="term" value="P:methylation"/>
    <property type="evidence" value="ECO:0007669"/>
    <property type="project" value="UniProtKB-KW"/>
</dbReference>
<dbReference type="Gene3D" id="1.10.10.60">
    <property type="entry name" value="Homeodomain-like"/>
    <property type="match status" value="1"/>
</dbReference>
<keyword evidence="4" id="KW-0489">Methyltransferase</keyword>
<dbReference type="GO" id="GO:0043565">
    <property type="term" value="F:sequence-specific DNA binding"/>
    <property type="evidence" value="ECO:0007669"/>
    <property type="project" value="InterPro"/>
</dbReference>
<dbReference type="PANTHER" id="PTHR43003:SF13">
    <property type="entry name" value="DNA-3-METHYLADENINE GLYCOSYLASE 2"/>
    <property type="match status" value="1"/>
</dbReference>
<dbReference type="SMART" id="SM00478">
    <property type="entry name" value="ENDO3c"/>
    <property type="match status" value="1"/>
</dbReference>
<keyword evidence="11" id="KW-0010">Activator</keyword>
<evidence type="ECO:0000256" key="6">
    <source>
        <dbReference type="ARBA" id="ARBA00022723"/>
    </source>
</evidence>
<keyword evidence="10" id="KW-0238">DNA-binding</keyword>
<keyword evidence="8" id="KW-0862">Zinc</keyword>
<name>A0A150WMR0_BDEBC</name>
<dbReference type="InterPro" id="IPR011257">
    <property type="entry name" value="DNA_glycosylase"/>
</dbReference>
<dbReference type="InterPro" id="IPR018060">
    <property type="entry name" value="HTH_AraC"/>
</dbReference>
<comment type="cofactor">
    <cofactor evidence="2">
        <name>Zn(2+)</name>
        <dbReference type="ChEBI" id="CHEBI:29105"/>
    </cofactor>
</comment>
<dbReference type="SMART" id="SM00342">
    <property type="entry name" value="HTH_ARAC"/>
    <property type="match status" value="1"/>
</dbReference>
<dbReference type="InterPro" id="IPR035451">
    <property type="entry name" value="Ada-like_dom_sf"/>
</dbReference>
<dbReference type="GO" id="GO:0043916">
    <property type="term" value="F:DNA-7-methylguanine glycosylase activity"/>
    <property type="evidence" value="ECO:0007669"/>
    <property type="project" value="TreeGrafter"/>
</dbReference>
<proteinExistence type="predicted"/>
<keyword evidence="12" id="KW-0804">Transcription</keyword>
<dbReference type="RefSeq" id="WP_061833296.1">
    <property type="nucleotide sequence ID" value="NZ_LUKE01000001.1"/>
</dbReference>
<evidence type="ECO:0000256" key="3">
    <source>
        <dbReference type="ARBA" id="ARBA00012000"/>
    </source>
</evidence>
<dbReference type="CDD" id="cd00056">
    <property type="entry name" value="ENDO3c"/>
    <property type="match status" value="1"/>
</dbReference>
<dbReference type="InterPro" id="IPR004026">
    <property type="entry name" value="Ada_DNA_repair_Zn-bd"/>
</dbReference>
<dbReference type="SUPFAM" id="SSF55945">
    <property type="entry name" value="TATA-box binding protein-like"/>
    <property type="match status" value="1"/>
</dbReference>
<dbReference type="Gene3D" id="1.10.340.30">
    <property type="entry name" value="Hypothetical protein, domain 2"/>
    <property type="match status" value="1"/>
</dbReference>
<organism evidence="15 16">
    <name type="scientific">Bdellovibrio bacteriovorus</name>
    <dbReference type="NCBI Taxonomy" id="959"/>
    <lineage>
        <taxon>Bacteria</taxon>
        <taxon>Pseudomonadati</taxon>
        <taxon>Bdellovibrionota</taxon>
        <taxon>Bdellovibrionia</taxon>
        <taxon>Bdellovibrionales</taxon>
        <taxon>Pseudobdellovibrionaceae</taxon>
        <taxon>Bdellovibrio</taxon>
    </lineage>
</organism>
<comment type="catalytic activity">
    <reaction evidence="1">
        <text>Hydrolysis of alkylated DNA, releasing 3-methyladenine, 3-methylguanine, 7-methylguanine and 7-methyladenine.</text>
        <dbReference type="EC" id="3.2.2.21"/>
    </reaction>
</comment>
<evidence type="ECO:0000259" key="14">
    <source>
        <dbReference type="PROSITE" id="PS01124"/>
    </source>
</evidence>
<keyword evidence="16" id="KW-1185">Reference proteome</keyword>
<dbReference type="InterPro" id="IPR051912">
    <property type="entry name" value="Alkylbase_DNA_Glycosylase/TA"/>
</dbReference>
<protein>
    <recommendedName>
        <fullName evidence="3">DNA-3-methyladenine glycosylase II</fullName>
        <ecNumber evidence="3">3.2.2.21</ecNumber>
    </recommendedName>
</protein>
<evidence type="ECO:0000256" key="8">
    <source>
        <dbReference type="ARBA" id="ARBA00022833"/>
    </source>
</evidence>
<dbReference type="Gene3D" id="3.40.10.10">
    <property type="entry name" value="DNA Methylphosphotriester Repair Domain"/>
    <property type="match status" value="1"/>
</dbReference>
<keyword evidence="5" id="KW-0808">Transferase</keyword>
<keyword evidence="13" id="KW-0234">DNA repair</keyword>
<evidence type="ECO:0000256" key="7">
    <source>
        <dbReference type="ARBA" id="ARBA00022763"/>
    </source>
</evidence>
<evidence type="ECO:0000256" key="2">
    <source>
        <dbReference type="ARBA" id="ARBA00001947"/>
    </source>
</evidence>
<dbReference type="InterPro" id="IPR018062">
    <property type="entry name" value="HTH_AraC-typ_CS"/>
</dbReference>
<dbReference type="InterPro" id="IPR010316">
    <property type="entry name" value="AlkA_N"/>
</dbReference>
<feature type="domain" description="HTH araC/xylS-type" evidence="14">
    <location>
        <begin position="85"/>
        <end position="183"/>
    </location>
</feature>
<dbReference type="PROSITE" id="PS00041">
    <property type="entry name" value="HTH_ARAC_FAMILY_1"/>
    <property type="match status" value="1"/>
</dbReference>
<dbReference type="InterPro" id="IPR037046">
    <property type="entry name" value="AlkA_N_sf"/>
</dbReference>
<gene>
    <name evidence="15" type="ORF">AZI86_01360</name>
</gene>
<dbReference type="Proteomes" id="UP000075320">
    <property type="component" value="Unassembled WGS sequence"/>
</dbReference>
<evidence type="ECO:0000256" key="1">
    <source>
        <dbReference type="ARBA" id="ARBA00000086"/>
    </source>
</evidence>
<keyword evidence="7" id="KW-0227">DNA damage</keyword>
<dbReference type="InterPro" id="IPR003265">
    <property type="entry name" value="HhH-GPD_domain"/>
</dbReference>
<keyword evidence="9" id="KW-0805">Transcription regulation</keyword>
<evidence type="ECO:0000256" key="9">
    <source>
        <dbReference type="ARBA" id="ARBA00023015"/>
    </source>
</evidence>